<dbReference type="PANTHER" id="PTHR33883">
    <property type="entry name" value="WPP DOMAIN-ASSOCIATED PROTEIN"/>
    <property type="match status" value="1"/>
</dbReference>
<keyword evidence="5" id="KW-1185">Reference proteome</keyword>
<organism evidence="3 5">
    <name type="scientific">Carya illinoinensis</name>
    <name type="common">Pecan</name>
    <dbReference type="NCBI Taxonomy" id="32201"/>
    <lineage>
        <taxon>Eukaryota</taxon>
        <taxon>Viridiplantae</taxon>
        <taxon>Streptophyta</taxon>
        <taxon>Embryophyta</taxon>
        <taxon>Tracheophyta</taxon>
        <taxon>Spermatophyta</taxon>
        <taxon>Magnoliopsida</taxon>
        <taxon>eudicotyledons</taxon>
        <taxon>Gunneridae</taxon>
        <taxon>Pentapetalae</taxon>
        <taxon>rosids</taxon>
        <taxon>fabids</taxon>
        <taxon>Fagales</taxon>
        <taxon>Juglandaceae</taxon>
        <taxon>Carya</taxon>
    </lineage>
</organism>
<feature type="coiled-coil region" evidence="1">
    <location>
        <begin position="464"/>
        <end position="498"/>
    </location>
</feature>
<evidence type="ECO:0000256" key="2">
    <source>
        <dbReference type="SAM" id="MobiDB-lite"/>
    </source>
</evidence>
<dbReference type="PANTHER" id="PTHR33883:SF10">
    <property type="entry name" value="WPP DOMAIN-ASSOCIATED PROTEIN"/>
    <property type="match status" value="1"/>
</dbReference>
<evidence type="ECO:0000313" key="3">
    <source>
        <dbReference type="EMBL" id="KAG6642456.1"/>
    </source>
</evidence>
<dbReference type="EMBL" id="CM031817">
    <property type="protein sequence ID" value="KAG6642456.1"/>
    <property type="molecule type" value="Genomic_DNA"/>
</dbReference>
<protein>
    <recommendedName>
        <fullName evidence="6">WPP domain-associated protein</fullName>
    </recommendedName>
</protein>
<dbReference type="InterPro" id="IPR037490">
    <property type="entry name" value="WAP"/>
</dbReference>
<evidence type="ECO:0008006" key="6">
    <source>
        <dbReference type="Google" id="ProtNLM"/>
    </source>
</evidence>
<feature type="region of interest" description="Disordered" evidence="2">
    <location>
        <begin position="345"/>
        <end position="366"/>
    </location>
</feature>
<dbReference type="OrthoDB" id="619142at2759"/>
<reference evidence="4" key="2">
    <citation type="submission" date="2021-01" db="EMBL/GenBank/DDBJ databases">
        <authorList>
            <person name="Lovell J.T."/>
            <person name="Bentley N."/>
            <person name="Bhattarai G."/>
            <person name="Jenkins J.W."/>
            <person name="Sreedasyam A."/>
            <person name="Alarcon Y."/>
            <person name="Bock C."/>
            <person name="Boston L."/>
            <person name="Carlson J."/>
            <person name="Cervantes K."/>
            <person name="Clermont K."/>
            <person name="Krom N."/>
            <person name="Kubenka K."/>
            <person name="Mamidi S."/>
            <person name="Mattison C."/>
            <person name="Monteros M."/>
            <person name="Pisani C."/>
            <person name="Plott C."/>
            <person name="Rajasekar S."/>
            <person name="Rhein H.S."/>
            <person name="Rohla C."/>
            <person name="Song M."/>
            <person name="Hilaire R.S."/>
            <person name="Shu S."/>
            <person name="Wells L."/>
            <person name="Wang X."/>
            <person name="Webber J."/>
            <person name="Heerema R.J."/>
            <person name="Klein P."/>
            <person name="Conner P."/>
            <person name="Grauke L."/>
            <person name="Grimwood J."/>
            <person name="Schmutz J."/>
            <person name="Randall J.J."/>
        </authorList>
    </citation>
    <scope>NUCLEOTIDE SEQUENCE</scope>
    <source>
        <tissue evidence="4">Leaf</tissue>
    </source>
</reference>
<reference evidence="3" key="1">
    <citation type="submission" date="2020-12" db="EMBL/GenBank/DDBJ databases">
        <title>WGS assembly of Carya illinoinensis cv. Pawnee.</title>
        <authorList>
            <person name="Platts A."/>
            <person name="Shu S."/>
            <person name="Wright S."/>
            <person name="Barry K."/>
            <person name="Edger P."/>
            <person name="Pires J.C."/>
            <person name="Schmutz J."/>
        </authorList>
    </citation>
    <scope>NUCLEOTIDE SEQUENCE</scope>
    <source>
        <tissue evidence="3">Leaf</tissue>
    </source>
</reference>
<evidence type="ECO:0000313" key="4">
    <source>
        <dbReference type="EMBL" id="KAG6696310.1"/>
    </source>
</evidence>
<dbReference type="EMBL" id="CM031817">
    <property type="protein sequence ID" value="KAG6642457.1"/>
    <property type="molecule type" value="Genomic_DNA"/>
</dbReference>
<accession>A0A8T1PCV0</accession>
<name>A0A8T1PCV0_CARIL</name>
<evidence type="ECO:0000256" key="1">
    <source>
        <dbReference type="SAM" id="Coils"/>
    </source>
</evidence>
<proteinExistence type="predicted"/>
<gene>
    <name evidence="3" type="ORF">CIPAW_09G141900</name>
    <name evidence="4" type="ORF">I3842_09G141500</name>
</gene>
<dbReference type="Proteomes" id="UP000811609">
    <property type="component" value="Chromosome 9"/>
</dbReference>
<keyword evidence="1" id="KW-0175">Coiled coil</keyword>
<dbReference type="AlphaFoldDB" id="A0A8T1PCV0"/>
<dbReference type="EMBL" id="CM031833">
    <property type="protein sequence ID" value="KAG6696310.1"/>
    <property type="molecule type" value="Genomic_DNA"/>
</dbReference>
<comment type="caution">
    <text evidence="3">The sequence shown here is derived from an EMBL/GenBank/DDBJ whole genome shotgun (WGS) entry which is preliminary data.</text>
</comment>
<sequence>MENLRVTDASALSCGDGLVQLDNNFQESDKLEDKLLEGLDSYLQDINDRLTISRMVSDSVIKGVVSAVKQEADEKIAQKELEVAGLKGMLHLYHVDVDEKEFLGSPLTCEKEFLGSPLTCHKSKSSCHPRTYYKFSDNFVENDRLRESMGSLRNVAELQFKILKKEIDRMRGFSSIRRIGSGSEQLGLGGILRDKVSERWTDVDVILEALRATIDDVYIQVEDMFQLSKVSRCAWQQEREFQAEIEGMVIKNCIRSLQEELEERFWDQNARFCGNESVNWLEKIQEISSLRQELDDISKSLSGHEIGQLTSLMSLEIGEEYNYNKRSDHFQRKVLSNHGSSSTLIWEGNGKHEDTKNNTPESSDPAQLKLMPKDELVFEMTKMRRNHESKLQEMTEKNFFLKRELLRLRNGGSSLPLKKDKELDMLKTKIPHFISRLDGILLENEALHAFGENADNIGCLKDRLESLLSENRHLRDSLSDKKKEVTCLTSQVSDAENKMSYHHLIEAKLLCDVEDAHFKHSISEDVYKCALRELMCQIKWVTEESDLQCNTLQDIYKIFFNGAIHGTELSSEYEIEDSDMESIITQALCGIIYREALKDAEEKVSCLNTKYVNENKIRVSLEVEAQEKEAAIRLEVANKERLKQKIYSLAASLEEKPELLQERSEESNVMKGNLDKALEKIAQYKVKMCELNQKLELAMGKLRGADEERRMLHDSNQEKEKALSLVKAKEKENQMQMESIIVLVHGLWKAVHGLECRVKENISNISLRLENLISESRLLIPKANLLQTTGLLYKQRLERRCSDLEKAEVEVDLLGDEVDALLSLLEKIYIGLDHYSPILQHYPGIIEILKLIKKELLIKKKPTELSGESSKSV</sequence>
<evidence type="ECO:0000313" key="5">
    <source>
        <dbReference type="Proteomes" id="UP000811609"/>
    </source>
</evidence>
<dbReference type="Proteomes" id="UP000811246">
    <property type="component" value="Chromosome 9"/>
</dbReference>